<sequence length="254" mass="28778">MRCFRPAVYRMLQDTVLRNAVLVFSFIAIAVVGKEQPQLAMPLTFSPCWIWSPVTLVTIFSTISALVVPKADLLEYQHARSINQTVGIQKIVPSPEIIHSSAKPAFPPLNRTALTEHFTYHRVRVHGTETTLEIRQDADEELNLFQRDNLLGMALEYYRFRLDTHGDGPLAYRDAYYHREFLPTMETRLDLSAGDSKLTYEIAYDALLGIEVFFHNHPNHKGAIVAIIYNPTISEIDLGSIVIARNEDSFATTA</sequence>
<feature type="transmembrane region" description="Helical" evidence="1">
    <location>
        <begin position="49"/>
        <end position="68"/>
    </location>
</feature>
<dbReference type="Proteomes" id="UP000664521">
    <property type="component" value="Unassembled WGS sequence"/>
</dbReference>
<reference evidence="2" key="1">
    <citation type="submission" date="2021-03" db="EMBL/GenBank/DDBJ databases">
        <authorList>
            <person name="Tagirdzhanova G."/>
        </authorList>
    </citation>
    <scope>NUCLEOTIDE SEQUENCE</scope>
</reference>
<dbReference type="EMBL" id="CAJPDS010000101">
    <property type="protein sequence ID" value="CAF9937426.1"/>
    <property type="molecule type" value="Genomic_DNA"/>
</dbReference>
<comment type="caution">
    <text evidence="2">The sequence shown here is derived from an EMBL/GenBank/DDBJ whole genome shotgun (WGS) entry which is preliminary data.</text>
</comment>
<protein>
    <submittedName>
        <fullName evidence="2">Uncharacterized protein</fullName>
    </submittedName>
</protein>
<keyword evidence="3" id="KW-1185">Reference proteome</keyword>
<evidence type="ECO:0000313" key="3">
    <source>
        <dbReference type="Proteomes" id="UP000664521"/>
    </source>
</evidence>
<evidence type="ECO:0000256" key="1">
    <source>
        <dbReference type="SAM" id="Phobius"/>
    </source>
</evidence>
<keyword evidence="1" id="KW-1133">Transmembrane helix</keyword>
<dbReference type="AlphaFoldDB" id="A0A8H3G784"/>
<accession>A0A8H3G784</accession>
<evidence type="ECO:0000313" key="2">
    <source>
        <dbReference type="EMBL" id="CAF9937426.1"/>
    </source>
</evidence>
<keyword evidence="1" id="KW-0472">Membrane</keyword>
<name>A0A8H3G784_9LECA</name>
<organism evidence="2 3">
    <name type="scientific">Heterodermia speciosa</name>
    <dbReference type="NCBI Taxonomy" id="116794"/>
    <lineage>
        <taxon>Eukaryota</taxon>
        <taxon>Fungi</taxon>
        <taxon>Dikarya</taxon>
        <taxon>Ascomycota</taxon>
        <taxon>Pezizomycotina</taxon>
        <taxon>Lecanoromycetes</taxon>
        <taxon>OSLEUM clade</taxon>
        <taxon>Lecanoromycetidae</taxon>
        <taxon>Caliciales</taxon>
        <taxon>Physciaceae</taxon>
        <taxon>Heterodermia</taxon>
    </lineage>
</organism>
<proteinExistence type="predicted"/>
<gene>
    <name evidence="2" type="ORF">HETSPECPRED_000535</name>
</gene>
<keyword evidence="1" id="KW-0812">Transmembrane</keyword>